<organism evidence="2 3">
    <name type="scientific">Simiduia aestuariiviva</name>
    <dbReference type="NCBI Taxonomy" id="1510459"/>
    <lineage>
        <taxon>Bacteria</taxon>
        <taxon>Pseudomonadati</taxon>
        <taxon>Pseudomonadota</taxon>
        <taxon>Gammaproteobacteria</taxon>
        <taxon>Cellvibrionales</taxon>
        <taxon>Cellvibrionaceae</taxon>
        <taxon>Simiduia</taxon>
    </lineage>
</organism>
<keyword evidence="3" id="KW-1185">Reference proteome</keyword>
<sequence>MKKIIANIFTSSVYSSFLGSVVVFVGMIVSFMGDGWDLIGDAIGGAVLFYFVTAIASCVIAMFVAGPVYVVLAKYKMANYYTSFLLGLAVTFVCFGFSASLENLYWNLAGGVTGFLFHYHYINKPSWVGSQHLTRPSN</sequence>
<dbReference type="RefSeq" id="WP_183910914.1">
    <property type="nucleotide sequence ID" value="NZ_JACHXZ010000003.1"/>
</dbReference>
<dbReference type="AlphaFoldDB" id="A0A839USM8"/>
<dbReference type="EMBL" id="JACHXZ010000003">
    <property type="protein sequence ID" value="MBB3169449.1"/>
    <property type="molecule type" value="Genomic_DNA"/>
</dbReference>
<dbReference type="Proteomes" id="UP000559987">
    <property type="component" value="Unassembled WGS sequence"/>
</dbReference>
<feature type="transmembrane region" description="Helical" evidence="1">
    <location>
        <begin position="79"/>
        <end position="98"/>
    </location>
</feature>
<evidence type="ECO:0000313" key="2">
    <source>
        <dbReference type="EMBL" id="MBB3169449.1"/>
    </source>
</evidence>
<keyword evidence="1" id="KW-0472">Membrane</keyword>
<protein>
    <submittedName>
        <fullName evidence="2">Uncharacterized protein</fullName>
    </submittedName>
</protein>
<keyword evidence="1" id="KW-0812">Transmembrane</keyword>
<accession>A0A839USM8</accession>
<proteinExistence type="predicted"/>
<feature type="transmembrane region" description="Helical" evidence="1">
    <location>
        <begin position="12"/>
        <end position="32"/>
    </location>
</feature>
<keyword evidence="1" id="KW-1133">Transmembrane helix</keyword>
<name>A0A839USM8_9GAMM</name>
<comment type="caution">
    <text evidence="2">The sequence shown here is derived from an EMBL/GenBank/DDBJ whole genome shotgun (WGS) entry which is preliminary data.</text>
</comment>
<evidence type="ECO:0000313" key="3">
    <source>
        <dbReference type="Proteomes" id="UP000559987"/>
    </source>
</evidence>
<feature type="transmembrane region" description="Helical" evidence="1">
    <location>
        <begin position="47"/>
        <end position="72"/>
    </location>
</feature>
<gene>
    <name evidence="2" type="ORF">FHS30_002657</name>
</gene>
<reference evidence="2 3" key="1">
    <citation type="submission" date="2020-08" db="EMBL/GenBank/DDBJ databases">
        <title>Genomic Encyclopedia of Type Strains, Phase III (KMG-III): the genomes of soil and plant-associated and newly described type strains.</title>
        <authorList>
            <person name="Whitman W."/>
        </authorList>
    </citation>
    <scope>NUCLEOTIDE SEQUENCE [LARGE SCALE GENOMIC DNA]</scope>
    <source>
        <strain evidence="2 3">CECT 8571</strain>
    </source>
</reference>
<evidence type="ECO:0000256" key="1">
    <source>
        <dbReference type="SAM" id="Phobius"/>
    </source>
</evidence>